<protein>
    <submittedName>
        <fullName evidence="3">Outer membrane beta-barrel protein</fullName>
    </submittedName>
</protein>
<evidence type="ECO:0000313" key="3">
    <source>
        <dbReference type="EMBL" id="MPR35855.1"/>
    </source>
</evidence>
<dbReference type="Proteomes" id="UP000479293">
    <property type="component" value="Unassembled WGS sequence"/>
</dbReference>
<evidence type="ECO:0000256" key="1">
    <source>
        <dbReference type="SAM" id="SignalP"/>
    </source>
</evidence>
<sequence>MKNKRPFVALLLCCLFSVTSSFAQTKGFAFGVKGGVNLSKLSMGNLLTTRYDNNGNPYLNYNGQEVRDNIQESIDSRTGFAGGVYARFGKHFFVQPEVLLSTKGGTFDIIRNDGDLSTRQQVNVKFSSIDVPLLFGLKGGPFRINAGPMASFRVGDNQKLKDAFHQYTSGSLNDALSEAVYGYQLGAGLDIFGISLDVRREGTFTDLATFKVNNQVIGSNSSTVRQKLTSWQVTLGIKLI</sequence>
<dbReference type="EMBL" id="WHLY01000002">
    <property type="protein sequence ID" value="MPR35855.1"/>
    <property type="molecule type" value="Genomic_DNA"/>
</dbReference>
<name>A0A7C9BLV0_9BACT</name>
<gene>
    <name evidence="3" type="ORF">GBK04_21505</name>
</gene>
<dbReference type="Pfam" id="PF13568">
    <property type="entry name" value="OMP_b-brl_2"/>
    <property type="match status" value="1"/>
</dbReference>
<dbReference type="RefSeq" id="WP_152763268.1">
    <property type="nucleotide sequence ID" value="NZ_WHLY01000002.1"/>
</dbReference>
<keyword evidence="1" id="KW-0732">Signal</keyword>
<keyword evidence="4" id="KW-1185">Reference proteome</keyword>
<proteinExistence type="predicted"/>
<accession>A0A7C9BLV0</accession>
<feature type="chain" id="PRO_5028870147" evidence="1">
    <location>
        <begin position="24"/>
        <end position="240"/>
    </location>
</feature>
<comment type="caution">
    <text evidence="3">The sequence shown here is derived from an EMBL/GenBank/DDBJ whole genome shotgun (WGS) entry which is preliminary data.</text>
</comment>
<organism evidence="3 4">
    <name type="scientific">Salmonirosea aquatica</name>
    <dbReference type="NCBI Taxonomy" id="2654236"/>
    <lineage>
        <taxon>Bacteria</taxon>
        <taxon>Pseudomonadati</taxon>
        <taxon>Bacteroidota</taxon>
        <taxon>Cytophagia</taxon>
        <taxon>Cytophagales</taxon>
        <taxon>Spirosomataceae</taxon>
        <taxon>Salmonirosea</taxon>
    </lineage>
</organism>
<feature type="domain" description="Outer membrane protein beta-barrel" evidence="2">
    <location>
        <begin position="22"/>
        <end position="206"/>
    </location>
</feature>
<evidence type="ECO:0000259" key="2">
    <source>
        <dbReference type="Pfam" id="PF13568"/>
    </source>
</evidence>
<dbReference type="InterPro" id="IPR025665">
    <property type="entry name" value="Beta-barrel_OMP_2"/>
</dbReference>
<dbReference type="AlphaFoldDB" id="A0A7C9BLV0"/>
<evidence type="ECO:0000313" key="4">
    <source>
        <dbReference type="Proteomes" id="UP000479293"/>
    </source>
</evidence>
<reference evidence="3 4" key="1">
    <citation type="submission" date="2019-10" db="EMBL/GenBank/DDBJ databases">
        <title>Draft Genome Sequence of Cytophagaceae sp. SJW1-29.</title>
        <authorList>
            <person name="Choi A."/>
        </authorList>
    </citation>
    <scope>NUCLEOTIDE SEQUENCE [LARGE SCALE GENOMIC DNA]</scope>
    <source>
        <strain evidence="3 4">SJW1-29</strain>
    </source>
</reference>
<feature type="signal peptide" evidence="1">
    <location>
        <begin position="1"/>
        <end position="23"/>
    </location>
</feature>